<feature type="transmembrane region" description="Helical" evidence="6">
    <location>
        <begin position="177"/>
        <end position="195"/>
    </location>
</feature>
<feature type="transmembrane region" description="Helical" evidence="6">
    <location>
        <begin position="20"/>
        <end position="40"/>
    </location>
</feature>
<accession>A0A2X2VL79</accession>
<feature type="transmembrane region" description="Helical" evidence="6">
    <location>
        <begin position="87"/>
        <end position="114"/>
    </location>
</feature>
<feature type="transmembrane region" description="Helical" evidence="6">
    <location>
        <begin position="216"/>
        <end position="242"/>
    </location>
</feature>
<evidence type="ECO:0000313" key="7">
    <source>
        <dbReference type="EMBL" id="SDJ72946.1"/>
    </source>
</evidence>
<dbReference type="EMBL" id="FNEG01000008">
    <property type="protein sequence ID" value="SDJ72946.1"/>
    <property type="molecule type" value="Genomic_DNA"/>
</dbReference>
<dbReference type="InterPro" id="IPR050833">
    <property type="entry name" value="Poly_Biosynth_Transport"/>
</dbReference>
<feature type="transmembrane region" description="Helical" evidence="6">
    <location>
        <begin position="295"/>
        <end position="316"/>
    </location>
</feature>
<evidence type="ECO:0000313" key="10">
    <source>
        <dbReference type="Proteomes" id="UP000251670"/>
    </source>
</evidence>
<dbReference type="InterPro" id="IPR002797">
    <property type="entry name" value="Polysacc_synth"/>
</dbReference>
<dbReference type="STRING" id="445960.SAMN05421542_4240"/>
<feature type="transmembrane region" description="Helical" evidence="6">
    <location>
        <begin position="152"/>
        <end position="171"/>
    </location>
</feature>
<dbReference type="Proteomes" id="UP000251670">
    <property type="component" value="Unassembled WGS sequence"/>
</dbReference>
<organism evidence="8 10">
    <name type="scientific">Chryseobacterium jejuense</name>
    <dbReference type="NCBI Taxonomy" id="445960"/>
    <lineage>
        <taxon>Bacteria</taxon>
        <taxon>Pseudomonadati</taxon>
        <taxon>Bacteroidota</taxon>
        <taxon>Flavobacteriia</taxon>
        <taxon>Flavobacteriales</taxon>
        <taxon>Weeksellaceae</taxon>
        <taxon>Chryseobacterium group</taxon>
        <taxon>Chryseobacterium</taxon>
    </lineage>
</organism>
<keyword evidence="2" id="KW-1003">Cell membrane</keyword>
<reference evidence="7 9" key="1">
    <citation type="submission" date="2016-10" db="EMBL/GenBank/DDBJ databases">
        <authorList>
            <person name="Varghese N."/>
            <person name="Submissions S."/>
        </authorList>
    </citation>
    <scope>NUCLEOTIDE SEQUENCE [LARGE SCALE GENOMIC DNA]</scope>
    <source>
        <strain evidence="7 9">DSM 19299</strain>
    </source>
</reference>
<feature type="transmembrane region" description="Helical" evidence="6">
    <location>
        <begin position="385"/>
        <end position="410"/>
    </location>
</feature>
<keyword evidence="9" id="KW-1185">Reference proteome</keyword>
<evidence type="ECO:0000313" key="8">
    <source>
        <dbReference type="EMBL" id="SQB26431.1"/>
    </source>
</evidence>
<sequence length="414" mass="47392">MKSLKDFLRNFFSNSGHHVFFSFLIAKISSFLGSLLIIRLLPENEFGVLSIVLSVLTIFAPFTGFGSSQSLMRFGSISSDKEEKLKISSYFFFKGILFELILIILFLSASIFYFHKYEDIFIIFIACAVRLGGFYFLNHIQVFYRITGSNQIFARINNVVNIGGLLLVLVLTYFFKFYGYLIAISITPYLSLLWLKKDIYAHRAFRLQNYKEMWRYGIFTALTSLTSDALYSLDILLLGFMMNENAVANYRTAILIPSNIIFLATSFLQSDFPVLSKNFKDKKFLQSYVMNFNKFFIPICLGILLFFYLFKKYIIIFFFGESYVENTTLFMILSVGFTLGMLTRNLYGNLLPAVGKVEINTWLSTGSLIFLAVLAYLLVPAYGAIGMGIAMTATLLISGLGFLFFFFSYLRKLP</sequence>
<feature type="transmembrane region" description="Helical" evidence="6">
    <location>
        <begin position="328"/>
        <end position="347"/>
    </location>
</feature>
<feature type="transmembrane region" description="Helical" evidence="6">
    <location>
        <begin position="254"/>
        <end position="274"/>
    </location>
</feature>
<dbReference type="OrthoDB" id="1186186at2"/>
<dbReference type="PANTHER" id="PTHR30250:SF11">
    <property type="entry name" value="O-ANTIGEN TRANSPORTER-RELATED"/>
    <property type="match status" value="1"/>
</dbReference>
<dbReference type="RefSeq" id="WP_089739041.1">
    <property type="nucleotide sequence ID" value="NZ_FNEG01000008.1"/>
</dbReference>
<keyword evidence="5 6" id="KW-0472">Membrane</keyword>
<protein>
    <submittedName>
        <fullName evidence="8">Colanic acid exporter</fullName>
    </submittedName>
    <submittedName>
        <fullName evidence="7">Membrane protein involved in the export of O-antigen and teichoic acid</fullName>
    </submittedName>
</protein>
<feature type="transmembrane region" description="Helical" evidence="6">
    <location>
        <begin position="46"/>
        <end position="66"/>
    </location>
</feature>
<proteinExistence type="predicted"/>
<dbReference type="PANTHER" id="PTHR30250">
    <property type="entry name" value="PST FAMILY PREDICTED COLANIC ACID TRANSPORTER"/>
    <property type="match status" value="1"/>
</dbReference>
<evidence type="ECO:0000313" key="9">
    <source>
        <dbReference type="Proteomes" id="UP000199426"/>
    </source>
</evidence>
<comment type="subcellular location">
    <subcellularLocation>
        <location evidence="1">Cell membrane</location>
        <topology evidence="1">Multi-pass membrane protein</topology>
    </subcellularLocation>
</comment>
<dbReference type="Proteomes" id="UP000199426">
    <property type="component" value="Unassembled WGS sequence"/>
</dbReference>
<dbReference type="Pfam" id="PF01943">
    <property type="entry name" value="Polysacc_synt"/>
    <property type="match status" value="1"/>
</dbReference>
<evidence type="ECO:0000256" key="4">
    <source>
        <dbReference type="ARBA" id="ARBA00022989"/>
    </source>
</evidence>
<keyword evidence="3 6" id="KW-0812">Transmembrane</keyword>
<gene>
    <name evidence="8" type="ORF">NCTC13492_00096</name>
    <name evidence="7" type="ORF">SAMN05421542_4240</name>
</gene>
<evidence type="ECO:0000256" key="6">
    <source>
        <dbReference type="SAM" id="Phobius"/>
    </source>
</evidence>
<dbReference type="GO" id="GO:0005886">
    <property type="term" value="C:plasma membrane"/>
    <property type="evidence" value="ECO:0007669"/>
    <property type="project" value="UniProtKB-SubCell"/>
</dbReference>
<name>A0A2X2VL79_CHRJE</name>
<feature type="transmembrane region" description="Helical" evidence="6">
    <location>
        <begin position="359"/>
        <end position="379"/>
    </location>
</feature>
<dbReference type="AlphaFoldDB" id="A0A2X2VL79"/>
<evidence type="ECO:0000256" key="5">
    <source>
        <dbReference type="ARBA" id="ARBA00023136"/>
    </source>
</evidence>
<reference evidence="8 10" key="2">
    <citation type="submission" date="2018-06" db="EMBL/GenBank/DDBJ databases">
        <authorList>
            <consortium name="Pathogen Informatics"/>
            <person name="Doyle S."/>
        </authorList>
    </citation>
    <scope>NUCLEOTIDE SEQUENCE [LARGE SCALE GENOMIC DNA]</scope>
    <source>
        <strain evidence="8 10">NCTC13492</strain>
    </source>
</reference>
<dbReference type="EMBL" id="UAWB01000001">
    <property type="protein sequence ID" value="SQB26431.1"/>
    <property type="molecule type" value="Genomic_DNA"/>
</dbReference>
<keyword evidence="4 6" id="KW-1133">Transmembrane helix</keyword>
<feature type="transmembrane region" description="Helical" evidence="6">
    <location>
        <begin position="120"/>
        <end position="140"/>
    </location>
</feature>
<evidence type="ECO:0000256" key="1">
    <source>
        <dbReference type="ARBA" id="ARBA00004651"/>
    </source>
</evidence>
<evidence type="ECO:0000256" key="2">
    <source>
        <dbReference type="ARBA" id="ARBA00022475"/>
    </source>
</evidence>
<evidence type="ECO:0000256" key="3">
    <source>
        <dbReference type="ARBA" id="ARBA00022692"/>
    </source>
</evidence>